<dbReference type="SUPFAM" id="SSF57716">
    <property type="entry name" value="Glucocorticoid receptor-like (DNA-binding domain)"/>
    <property type="match status" value="2"/>
</dbReference>
<evidence type="ECO:0000256" key="16">
    <source>
        <dbReference type="ARBA" id="ARBA00023212"/>
    </source>
</evidence>
<dbReference type="InterPro" id="IPR011009">
    <property type="entry name" value="Kinase-like_dom_sf"/>
</dbReference>
<evidence type="ECO:0000256" key="7">
    <source>
        <dbReference type="ARBA" id="ARBA00022527"/>
    </source>
</evidence>
<reference evidence="28" key="3">
    <citation type="submission" date="2025-09" db="UniProtKB">
        <authorList>
            <consortium name="Ensembl"/>
        </authorList>
    </citation>
    <scope>IDENTIFICATION</scope>
</reference>
<dbReference type="Pfam" id="PF00595">
    <property type="entry name" value="PDZ"/>
    <property type="match status" value="1"/>
</dbReference>
<dbReference type="GO" id="GO:0043005">
    <property type="term" value="C:neuron projection"/>
    <property type="evidence" value="ECO:0007669"/>
    <property type="project" value="TreeGrafter"/>
</dbReference>
<dbReference type="SUPFAM" id="SSF56112">
    <property type="entry name" value="Protein kinase-like (PK-like)"/>
    <property type="match status" value="1"/>
</dbReference>
<evidence type="ECO:0000256" key="8">
    <source>
        <dbReference type="ARBA" id="ARBA00022679"/>
    </source>
</evidence>
<feature type="compositionally biased region" description="Polar residues" evidence="24">
    <location>
        <begin position="305"/>
        <end position="315"/>
    </location>
</feature>
<organism evidence="28 29">
    <name type="scientific">Sphaeramia orbicularis</name>
    <name type="common">orbiculate cardinalfish</name>
    <dbReference type="NCBI Taxonomy" id="375764"/>
    <lineage>
        <taxon>Eukaryota</taxon>
        <taxon>Metazoa</taxon>
        <taxon>Chordata</taxon>
        <taxon>Craniata</taxon>
        <taxon>Vertebrata</taxon>
        <taxon>Euteleostomi</taxon>
        <taxon>Actinopterygii</taxon>
        <taxon>Neopterygii</taxon>
        <taxon>Teleostei</taxon>
        <taxon>Neoteleostei</taxon>
        <taxon>Acanthomorphata</taxon>
        <taxon>Gobiaria</taxon>
        <taxon>Kurtiformes</taxon>
        <taxon>Apogonoidei</taxon>
        <taxon>Apogonidae</taxon>
        <taxon>Apogoninae</taxon>
        <taxon>Sphaeramia</taxon>
    </lineage>
</organism>
<dbReference type="Gene3D" id="2.30.42.10">
    <property type="match status" value="1"/>
</dbReference>
<evidence type="ECO:0000256" key="20">
    <source>
        <dbReference type="ARBA" id="ARBA00048659"/>
    </source>
</evidence>
<comment type="subcellular location">
    <subcellularLocation>
        <location evidence="3">Cell projection</location>
    </subcellularLocation>
    <subcellularLocation>
        <location evidence="2">Cytoplasm</location>
        <location evidence="2">Cytoskeleton</location>
    </subcellularLocation>
    <subcellularLocation>
        <location evidence="1">Nucleus</location>
    </subcellularLocation>
</comment>
<evidence type="ECO:0000256" key="11">
    <source>
        <dbReference type="ARBA" id="ARBA00022741"/>
    </source>
</evidence>
<dbReference type="SMART" id="SM00132">
    <property type="entry name" value="LIM"/>
    <property type="match status" value="2"/>
</dbReference>
<keyword evidence="8" id="KW-0808">Transferase</keyword>
<dbReference type="Gene3D" id="2.10.110.10">
    <property type="entry name" value="Cysteine Rich Protein"/>
    <property type="match status" value="2"/>
</dbReference>
<dbReference type="FunFam" id="1.10.510.10:FF:000282">
    <property type="entry name" value="LIM domain kinase 1"/>
    <property type="match status" value="1"/>
</dbReference>
<dbReference type="PROSITE" id="PS50011">
    <property type="entry name" value="PROTEIN_KINASE_DOM"/>
    <property type="match status" value="1"/>
</dbReference>
<dbReference type="Ensembl" id="ENSSORT00005015648.1">
    <property type="protein sequence ID" value="ENSSORP00005015177.1"/>
    <property type="gene ID" value="ENSSORG00005007656.1"/>
</dbReference>
<keyword evidence="12" id="KW-0418">Kinase</keyword>
<keyword evidence="13 22" id="KW-0862">Zinc</keyword>
<dbReference type="Pfam" id="PF07714">
    <property type="entry name" value="PK_Tyr_Ser-Thr"/>
    <property type="match status" value="1"/>
</dbReference>
<evidence type="ECO:0000256" key="19">
    <source>
        <dbReference type="ARBA" id="ARBA00040667"/>
    </source>
</evidence>
<comment type="catalytic activity">
    <reaction evidence="21">
        <text>L-seryl-[protein] + ATP = O-phospho-L-seryl-[protein] + ADP + H(+)</text>
        <dbReference type="Rhea" id="RHEA:17989"/>
        <dbReference type="Rhea" id="RHEA-COMP:9863"/>
        <dbReference type="Rhea" id="RHEA-COMP:11604"/>
        <dbReference type="ChEBI" id="CHEBI:15378"/>
        <dbReference type="ChEBI" id="CHEBI:29999"/>
        <dbReference type="ChEBI" id="CHEBI:30616"/>
        <dbReference type="ChEBI" id="CHEBI:83421"/>
        <dbReference type="ChEBI" id="CHEBI:456216"/>
        <dbReference type="EC" id="2.7.11.1"/>
    </reaction>
    <physiologicalReaction direction="left-to-right" evidence="21">
        <dbReference type="Rhea" id="RHEA:17990"/>
    </physiologicalReaction>
</comment>
<keyword evidence="10" id="KW-0677">Repeat</keyword>
<evidence type="ECO:0000256" key="6">
    <source>
        <dbReference type="ARBA" id="ARBA00022490"/>
    </source>
</evidence>
<feature type="domain" description="PDZ" evidence="27">
    <location>
        <begin position="177"/>
        <end position="276"/>
    </location>
</feature>
<dbReference type="GO" id="GO:0030036">
    <property type="term" value="P:actin cytoskeleton organization"/>
    <property type="evidence" value="ECO:0007669"/>
    <property type="project" value="TreeGrafter"/>
</dbReference>
<dbReference type="InterPro" id="IPR001478">
    <property type="entry name" value="PDZ"/>
</dbReference>
<dbReference type="SUPFAM" id="SSF50156">
    <property type="entry name" value="PDZ domain-like"/>
    <property type="match status" value="1"/>
</dbReference>
<proteinExistence type="inferred from homology"/>
<evidence type="ECO:0000256" key="15">
    <source>
        <dbReference type="ARBA" id="ARBA00023038"/>
    </source>
</evidence>
<keyword evidence="18" id="KW-0966">Cell projection</keyword>
<evidence type="ECO:0000256" key="2">
    <source>
        <dbReference type="ARBA" id="ARBA00004245"/>
    </source>
</evidence>
<feature type="domain" description="Protein kinase" evidence="25">
    <location>
        <begin position="342"/>
        <end position="611"/>
    </location>
</feature>
<dbReference type="GO" id="GO:0005856">
    <property type="term" value="C:cytoskeleton"/>
    <property type="evidence" value="ECO:0007669"/>
    <property type="project" value="UniProtKB-SubCell"/>
</dbReference>
<dbReference type="GO" id="GO:0005737">
    <property type="term" value="C:cytoplasm"/>
    <property type="evidence" value="ECO:0007669"/>
    <property type="project" value="TreeGrafter"/>
</dbReference>
<accession>A0A672ZFE3</accession>
<feature type="domain" description="LIM zinc-binding" evidence="26">
    <location>
        <begin position="34"/>
        <end position="96"/>
    </location>
</feature>
<keyword evidence="29" id="KW-1185">Reference proteome</keyword>
<dbReference type="GO" id="GO:0051496">
    <property type="term" value="P:positive regulation of stress fiber assembly"/>
    <property type="evidence" value="ECO:0007669"/>
    <property type="project" value="TreeGrafter"/>
</dbReference>
<dbReference type="FunFam" id="2.10.110.10:FF:000083">
    <property type="entry name" value="LIM domain kinase 1"/>
    <property type="match status" value="1"/>
</dbReference>
<evidence type="ECO:0000256" key="1">
    <source>
        <dbReference type="ARBA" id="ARBA00004123"/>
    </source>
</evidence>
<comment type="similarity">
    <text evidence="4">Belongs to the protein kinase superfamily. TKL Ser/Thr protein kinase family.</text>
</comment>
<evidence type="ECO:0000313" key="28">
    <source>
        <dbReference type="Ensembl" id="ENSSORP00005015177.1"/>
    </source>
</evidence>
<evidence type="ECO:0000256" key="3">
    <source>
        <dbReference type="ARBA" id="ARBA00004316"/>
    </source>
</evidence>
<evidence type="ECO:0000256" key="22">
    <source>
        <dbReference type="PROSITE-ProRule" id="PRU00125"/>
    </source>
</evidence>
<comment type="catalytic activity">
    <reaction evidence="20">
        <text>L-threonyl-[protein] + ATP = O-phospho-L-threonyl-[protein] + ADP + H(+)</text>
        <dbReference type="Rhea" id="RHEA:46608"/>
        <dbReference type="Rhea" id="RHEA-COMP:11060"/>
        <dbReference type="Rhea" id="RHEA-COMP:11605"/>
        <dbReference type="ChEBI" id="CHEBI:15378"/>
        <dbReference type="ChEBI" id="CHEBI:30013"/>
        <dbReference type="ChEBI" id="CHEBI:30616"/>
        <dbReference type="ChEBI" id="CHEBI:61977"/>
        <dbReference type="ChEBI" id="CHEBI:456216"/>
        <dbReference type="EC" id="2.7.11.1"/>
    </reaction>
    <physiologicalReaction direction="left-to-right" evidence="20">
        <dbReference type="Rhea" id="RHEA:46609"/>
    </physiologicalReaction>
</comment>
<dbReference type="GO" id="GO:0030054">
    <property type="term" value="C:cell junction"/>
    <property type="evidence" value="ECO:0007669"/>
    <property type="project" value="UniProtKB-ARBA"/>
</dbReference>
<feature type="domain" description="LIM zinc-binding" evidence="26">
    <location>
        <begin position="97"/>
        <end position="159"/>
    </location>
</feature>
<sequence>MRIKPSVTLCKHTSLIIKTTIVINHVETGHSVNTECPLTSVGLLLLIYDEQYLQALNTDWHTVCFRCCECSASLSHWYYEKDGLLFCKKDYWAKFGELCHGCNDPITTGLIMVAGEQKYHPECFTCLNCRSFIGDGDTYALVERSKLYCGHCYYQTIVTPVSLPDSPCSRIPHTVTLVSIPASAEGNNGRRGRGFSVAIDQPLSPTNGYSPEHGHTVRVSQVDVDCISPDVKNSIHVGDRILEINGTPIHNVPLDEIDLLIQETSRLLQLTIEHDPHSQQRDGGSPVAEEQVDGPLRSYSIDKSPGSSNAASPISQRKDINRSESLRVVSNRTHRIFRPSDLIHGEVLGKGCFGQAIKVTHRETGEVMVMKELIRFDDETQRTFLKEVKVMRCLDHPNVLRFIGVLYKDKRLNFIAEYIKGGTLRDIIKKMDSNYPWNQRVSFAKDIAAGMTYLHSMNIIHRDLNSHNCLVREVRTLVVADFGLARLMVDDKHEEKLSQGKLPGLKKPDRRKRYTVVGNPYWMAPEMIHGKSYDERVDIFSFGIMLCEIIGRVNADPDYLPRAVDFGLNVSGFLEHYWPPNCPPAFFPMAAVCCDLDADKRPAFSKLEEWLENLKMHLDIGLPLVSELDQMHKAFWENHNITRSENGLHTHPEQPE</sequence>
<evidence type="ECO:0000256" key="18">
    <source>
        <dbReference type="ARBA" id="ARBA00023273"/>
    </source>
</evidence>
<dbReference type="FunFam" id="2.30.42.10:FF:000101">
    <property type="entry name" value="LIM domain kinase 1"/>
    <property type="match status" value="1"/>
</dbReference>
<dbReference type="GO" id="GO:0005634">
    <property type="term" value="C:nucleus"/>
    <property type="evidence" value="ECO:0007669"/>
    <property type="project" value="UniProtKB-SubCell"/>
</dbReference>
<dbReference type="Gene3D" id="1.10.510.10">
    <property type="entry name" value="Transferase(Phosphotransferase) domain 1"/>
    <property type="match status" value="1"/>
</dbReference>
<dbReference type="InterPro" id="IPR001781">
    <property type="entry name" value="Znf_LIM"/>
</dbReference>
<dbReference type="PROSITE" id="PS00107">
    <property type="entry name" value="PROTEIN_KINASE_ATP"/>
    <property type="match status" value="1"/>
</dbReference>
<evidence type="ECO:0000256" key="5">
    <source>
        <dbReference type="ARBA" id="ARBA00012513"/>
    </source>
</evidence>
<evidence type="ECO:0000256" key="9">
    <source>
        <dbReference type="ARBA" id="ARBA00022723"/>
    </source>
</evidence>
<dbReference type="GO" id="GO:0004674">
    <property type="term" value="F:protein serine/threonine kinase activity"/>
    <property type="evidence" value="ECO:0007669"/>
    <property type="project" value="UniProtKB-KW"/>
</dbReference>
<keyword evidence="15 22" id="KW-0440">LIM domain</keyword>
<dbReference type="InterPro" id="IPR050940">
    <property type="entry name" value="Actin_reg-Ser/Thr_kinase"/>
</dbReference>
<dbReference type="FunFam" id="2.10.110.10:FF:000082">
    <property type="entry name" value="LIM domain kinase 1"/>
    <property type="match status" value="1"/>
</dbReference>
<keyword evidence="11 23" id="KW-0547">Nucleotide-binding</keyword>
<dbReference type="CDD" id="cd06754">
    <property type="entry name" value="PDZ_LIMK-like"/>
    <property type="match status" value="1"/>
</dbReference>
<feature type="binding site" evidence="23">
    <location>
        <position position="371"/>
    </location>
    <ligand>
        <name>ATP</name>
        <dbReference type="ChEBI" id="CHEBI:30616"/>
    </ligand>
</feature>
<evidence type="ECO:0000256" key="12">
    <source>
        <dbReference type="ARBA" id="ARBA00022777"/>
    </source>
</evidence>
<dbReference type="InterPro" id="IPR001245">
    <property type="entry name" value="Ser-Thr/Tyr_kinase_cat_dom"/>
</dbReference>
<evidence type="ECO:0000256" key="10">
    <source>
        <dbReference type="ARBA" id="ARBA00022737"/>
    </source>
</evidence>
<keyword evidence="16" id="KW-0206">Cytoskeleton</keyword>
<gene>
    <name evidence="28" type="primary">limk1a</name>
</gene>
<keyword evidence="6" id="KW-0963">Cytoplasm</keyword>
<dbReference type="CDD" id="cd09464">
    <property type="entry name" value="LIM2_LIMK1"/>
    <property type="match status" value="1"/>
</dbReference>
<evidence type="ECO:0000256" key="14">
    <source>
        <dbReference type="ARBA" id="ARBA00022840"/>
    </source>
</evidence>
<keyword evidence="14 23" id="KW-0067">ATP-binding</keyword>
<dbReference type="InterPro" id="IPR017441">
    <property type="entry name" value="Protein_kinase_ATP_BS"/>
</dbReference>
<dbReference type="EC" id="2.7.11.1" evidence="5"/>
<dbReference type="Gene3D" id="3.30.200.20">
    <property type="entry name" value="Phosphorylase Kinase, domain 1"/>
    <property type="match status" value="1"/>
</dbReference>
<dbReference type="Proteomes" id="UP000472271">
    <property type="component" value="Chromosome 13"/>
</dbReference>
<evidence type="ECO:0000259" key="27">
    <source>
        <dbReference type="PROSITE" id="PS50106"/>
    </source>
</evidence>
<keyword evidence="17" id="KW-0539">Nucleus</keyword>
<dbReference type="PANTHER" id="PTHR46485:SF7">
    <property type="entry name" value="LIM DOMAIN KINASE 1"/>
    <property type="match status" value="1"/>
</dbReference>
<dbReference type="FunFam" id="3.30.200.20:FF:000038">
    <property type="entry name" value="LIM domain kinase 2"/>
    <property type="match status" value="1"/>
</dbReference>
<evidence type="ECO:0000256" key="4">
    <source>
        <dbReference type="ARBA" id="ARBA00005843"/>
    </source>
</evidence>
<reference evidence="28" key="2">
    <citation type="submission" date="2025-08" db="UniProtKB">
        <authorList>
            <consortium name="Ensembl"/>
        </authorList>
    </citation>
    <scope>IDENTIFICATION</scope>
</reference>
<evidence type="ECO:0000256" key="23">
    <source>
        <dbReference type="PROSITE-ProRule" id="PRU10141"/>
    </source>
</evidence>
<dbReference type="InterPro" id="IPR000719">
    <property type="entry name" value="Prot_kinase_dom"/>
</dbReference>
<dbReference type="AlphaFoldDB" id="A0A672ZFE3"/>
<reference evidence="28" key="1">
    <citation type="submission" date="2019-06" db="EMBL/GenBank/DDBJ databases">
        <authorList>
            <consortium name="Wellcome Sanger Institute Data Sharing"/>
        </authorList>
    </citation>
    <scope>NUCLEOTIDE SEQUENCE [LARGE SCALE GENOMIC DNA]</scope>
</reference>
<evidence type="ECO:0000259" key="26">
    <source>
        <dbReference type="PROSITE" id="PS50023"/>
    </source>
</evidence>
<evidence type="ECO:0000256" key="24">
    <source>
        <dbReference type="SAM" id="MobiDB-lite"/>
    </source>
</evidence>
<evidence type="ECO:0000313" key="29">
    <source>
        <dbReference type="Proteomes" id="UP000472271"/>
    </source>
</evidence>
<dbReference type="PANTHER" id="PTHR46485">
    <property type="entry name" value="LIM DOMAIN KINASE 1"/>
    <property type="match status" value="1"/>
</dbReference>
<dbReference type="PROSITE" id="PS50106">
    <property type="entry name" value="PDZ"/>
    <property type="match status" value="1"/>
</dbReference>
<dbReference type="PROSITE" id="PS50023">
    <property type="entry name" value="LIM_DOMAIN_2"/>
    <property type="match status" value="2"/>
</dbReference>
<dbReference type="Pfam" id="PF00412">
    <property type="entry name" value="LIM"/>
    <property type="match status" value="2"/>
</dbReference>
<evidence type="ECO:0000256" key="21">
    <source>
        <dbReference type="ARBA" id="ARBA00048977"/>
    </source>
</evidence>
<dbReference type="CDD" id="cd14221">
    <property type="entry name" value="STKc_LIMK1"/>
    <property type="match status" value="1"/>
</dbReference>
<evidence type="ECO:0000256" key="13">
    <source>
        <dbReference type="ARBA" id="ARBA00022833"/>
    </source>
</evidence>
<keyword evidence="9 22" id="KW-0479">Metal-binding</keyword>
<keyword evidence="7" id="KW-0723">Serine/threonine-protein kinase</keyword>
<evidence type="ECO:0000259" key="25">
    <source>
        <dbReference type="PROSITE" id="PS50011"/>
    </source>
</evidence>
<dbReference type="GO" id="GO:0005524">
    <property type="term" value="F:ATP binding"/>
    <property type="evidence" value="ECO:0007669"/>
    <property type="project" value="UniProtKB-UniRule"/>
</dbReference>
<protein>
    <recommendedName>
        <fullName evidence="19">LIM domain kinase 1</fullName>
        <ecNumber evidence="5">2.7.11.1</ecNumber>
    </recommendedName>
</protein>
<name>A0A672ZFE3_9TELE</name>
<dbReference type="GO" id="GO:0046872">
    <property type="term" value="F:metal ion binding"/>
    <property type="evidence" value="ECO:0007669"/>
    <property type="project" value="UniProtKB-KW"/>
</dbReference>
<feature type="region of interest" description="Disordered" evidence="24">
    <location>
        <begin position="297"/>
        <end position="317"/>
    </location>
</feature>
<dbReference type="InterPro" id="IPR036034">
    <property type="entry name" value="PDZ_sf"/>
</dbReference>
<evidence type="ECO:0000256" key="17">
    <source>
        <dbReference type="ARBA" id="ARBA00023242"/>
    </source>
</evidence>
<dbReference type="SMART" id="SM00228">
    <property type="entry name" value="PDZ"/>
    <property type="match status" value="1"/>
</dbReference>
<dbReference type="PROSITE" id="PS00478">
    <property type="entry name" value="LIM_DOMAIN_1"/>
    <property type="match status" value="1"/>
</dbReference>